<dbReference type="Proteomes" id="UP000192746">
    <property type="component" value="Unassembled WGS sequence"/>
</dbReference>
<dbReference type="OrthoDB" id="1198496at2"/>
<sequence length="406" mass="45878">MIKKIATLIYTVFVLISCSKDDEPNLPPVLSQENTITSFKLTINGEIVNGNIDEISKTISFNVVGAELSSLKPTIEYSANAKISPKESENQNFNNEVAYTVYAENGDPSIYRVIVNNRPLSSENKILSFSVTIDNEIIDAEINQDLKTINFDIGTLDKSSLTPTILVSEYSTISPDDTDAQNFDNPVTYTVTAENGDKSEYTVIANMPEFSNSINAFLYYIRADVFITGKFLNPDIPGAEIYLYDGENKYPLQILKHENYSTQEKVTTFNLYTKIPENIPTYKKYKIVYKTDVLEIESTFFIDVVAENAPKFISLNQDSYSWNDILIISGENITNTIAIPSNGSIFQIQNSNHYDYTVNNEKTQATLTLDYYYLFPSYFGNSASEKTITFWGPERRRGESFSTIFN</sequence>
<feature type="domain" description="DUF5018" evidence="1">
    <location>
        <begin position="115"/>
        <end position="209"/>
    </location>
</feature>
<proteinExistence type="predicted"/>
<dbReference type="Pfam" id="PF16410">
    <property type="entry name" value="DUF5018"/>
    <property type="match status" value="1"/>
</dbReference>
<gene>
    <name evidence="2" type="ORF">IIF7_19896</name>
</gene>
<dbReference type="EMBL" id="ARYN01000032">
    <property type="protein sequence ID" value="ORL43611.1"/>
    <property type="molecule type" value="Genomic_DNA"/>
</dbReference>
<reference evidence="2 3" key="1">
    <citation type="submission" date="2013-04" db="EMBL/GenBank/DDBJ databases">
        <title>Zunongwangia sp. 22II14-10F7 Genome Sequencing.</title>
        <authorList>
            <person name="Lai Q."/>
            <person name="Shao Z."/>
        </authorList>
    </citation>
    <scope>NUCLEOTIDE SEQUENCE [LARGE SCALE GENOMIC DNA]</scope>
    <source>
        <strain evidence="2 3">22II14-10F7</strain>
    </source>
</reference>
<dbReference type="InterPro" id="IPR032186">
    <property type="entry name" value="DUF5018"/>
</dbReference>
<protein>
    <submittedName>
        <fullName evidence="2">Pkd domain containing protein</fullName>
    </submittedName>
</protein>
<evidence type="ECO:0000313" key="2">
    <source>
        <dbReference type="EMBL" id="ORL43611.1"/>
    </source>
</evidence>
<dbReference type="AlphaFoldDB" id="A0A1Y1SXW1"/>
<dbReference type="RefSeq" id="WP_084843439.1">
    <property type="nucleotide sequence ID" value="NZ_ARYN01000032.1"/>
</dbReference>
<name>A0A1Y1SXW1_9FLAO</name>
<dbReference type="STRING" id="1185767.IIF7_19896"/>
<accession>A0A1Y1SXW1</accession>
<comment type="caution">
    <text evidence="2">The sequence shown here is derived from an EMBL/GenBank/DDBJ whole genome shotgun (WGS) entry which is preliminary data.</text>
</comment>
<keyword evidence="3" id="KW-1185">Reference proteome</keyword>
<evidence type="ECO:0000313" key="3">
    <source>
        <dbReference type="Proteomes" id="UP000192746"/>
    </source>
</evidence>
<dbReference type="Gene3D" id="2.60.40.2340">
    <property type="match status" value="2"/>
</dbReference>
<evidence type="ECO:0000259" key="1">
    <source>
        <dbReference type="Pfam" id="PF16410"/>
    </source>
</evidence>
<organism evidence="2 3">
    <name type="scientific">Zunongwangia atlantica 22II14-10F7</name>
    <dbReference type="NCBI Taxonomy" id="1185767"/>
    <lineage>
        <taxon>Bacteria</taxon>
        <taxon>Pseudomonadati</taxon>
        <taxon>Bacteroidota</taxon>
        <taxon>Flavobacteriia</taxon>
        <taxon>Flavobacteriales</taxon>
        <taxon>Flavobacteriaceae</taxon>
        <taxon>Zunongwangia</taxon>
    </lineage>
</organism>
<dbReference type="PROSITE" id="PS51257">
    <property type="entry name" value="PROKAR_LIPOPROTEIN"/>
    <property type="match status" value="1"/>
</dbReference>